<evidence type="ECO:0000313" key="2">
    <source>
        <dbReference type="Proteomes" id="UP001060085"/>
    </source>
</evidence>
<protein>
    <submittedName>
        <fullName evidence="1">Uncharacterized protein</fullName>
    </submittedName>
</protein>
<proteinExistence type="predicted"/>
<accession>A0ACC0A124</accession>
<sequence>MQELQSLRDERRDIRRDVSLIKKGRLVLMVISMLLPQGAMDPSIAIEQPSSTNLYILMKNFIHLLKVVQEAVLEVEACLDSLKKSLDHKLGIESHYMMIMNMFHLLPTVEETKVTKPWTE</sequence>
<organism evidence="1 2">
    <name type="scientific">Catharanthus roseus</name>
    <name type="common">Madagascar periwinkle</name>
    <name type="synonym">Vinca rosea</name>
    <dbReference type="NCBI Taxonomy" id="4058"/>
    <lineage>
        <taxon>Eukaryota</taxon>
        <taxon>Viridiplantae</taxon>
        <taxon>Streptophyta</taxon>
        <taxon>Embryophyta</taxon>
        <taxon>Tracheophyta</taxon>
        <taxon>Spermatophyta</taxon>
        <taxon>Magnoliopsida</taxon>
        <taxon>eudicotyledons</taxon>
        <taxon>Gunneridae</taxon>
        <taxon>Pentapetalae</taxon>
        <taxon>asterids</taxon>
        <taxon>lamiids</taxon>
        <taxon>Gentianales</taxon>
        <taxon>Apocynaceae</taxon>
        <taxon>Rauvolfioideae</taxon>
        <taxon>Vinceae</taxon>
        <taxon>Catharanthinae</taxon>
        <taxon>Catharanthus</taxon>
    </lineage>
</organism>
<evidence type="ECO:0000313" key="1">
    <source>
        <dbReference type="EMBL" id="KAI5653945.1"/>
    </source>
</evidence>
<dbReference type="Proteomes" id="UP001060085">
    <property type="component" value="Linkage Group LG07"/>
</dbReference>
<reference evidence="2" key="1">
    <citation type="journal article" date="2023" name="Nat. Plants">
        <title>Single-cell RNA sequencing provides a high-resolution roadmap for understanding the multicellular compartmentation of specialized metabolism.</title>
        <authorList>
            <person name="Sun S."/>
            <person name="Shen X."/>
            <person name="Li Y."/>
            <person name="Li Y."/>
            <person name="Wang S."/>
            <person name="Li R."/>
            <person name="Zhang H."/>
            <person name="Shen G."/>
            <person name="Guo B."/>
            <person name="Wei J."/>
            <person name="Xu J."/>
            <person name="St-Pierre B."/>
            <person name="Chen S."/>
            <person name="Sun C."/>
        </authorList>
    </citation>
    <scope>NUCLEOTIDE SEQUENCE [LARGE SCALE GENOMIC DNA]</scope>
</reference>
<dbReference type="EMBL" id="CM044707">
    <property type="protein sequence ID" value="KAI5653945.1"/>
    <property type="molecule type" value="Genomic_DNA"/>
</dbReference>
<gene>
    <name evidence="1" type="ORF">M9H77_31132</name>
</gene>
<keyword evidence="2" id="KW-1185">Reference proteome</keyword>
<name>A0ACC0A124_CATRO</name>
<comment type="caution">
    <text evidence="1">The sequence shown here is derived from an EMBL/GenBank/DDBJ whole genome shotgun (WGS) entry which is preliminary data.</text>
</comment>